<dbReference type="EMBL" id="NOKA02000041">
    <property type="protein sequence ID" value="RDY30330.1"/>
    <property type="molecule type" value="Genomic_DNA"/>
</dbReference>
<comment type="caution">
    <text evidence="3">The sequence shown here is derived from an EMBL/GenBank/DDBJ whole genome shotgun (WGS) entry which is preliminary data.</text>
</comment>
<dbReference type="InterPro" id="IPR015947">
    <property type="entry name" value="PUA-like_sf"/>
</dbReference>
<reference evidence="3 4" key="1">
    <citation type="journal article" date="2017" name="Genome Announc.">
        <title>Draft Genome Sequence of a Sporulating and Motile Strain of Lachnotalea glycerini Isolated from Water in Quebec City, Canada.</title>
        <authorList>
            <person name="Maheux A.F."/>
            <person name="Boudreau D.K."/>
            <person name="Berube E."/>
            <person name="Boissinot M."/>
            <person name="Raymond F."/>
            <person name="Brodeur S."/>
            <person name="Corbeil J."/>
            <person name="Isabel S."/>
            <person name="Omar R.F."/>
            <person name="Bergeron M.G."/>
        </authorList>
    </citation>
    <scope>NUCLEOTIDE SEQUENCE [LARGE SCALE GENOMIC DNA]</scope>
    <source>
        <strain evidence="3 4">CCRI-19302</strain>
    </source>
</reference>
<feature type="compositionally biased region" description="Polar residues" evidence="1">
    <location>
        <begin position="36"/>
        <end position="55"/>
    </location>
</feature>
<feature type="compositionally biased region" description="Basic and acidic residues" evidence="1">
    <location>
        <begin position="83"/>
        <end position="98"/>
    </location>
</feature>
<accession>A0A371JC39</accession>
<feature type="region of interest" description="Disordered" evidence="1">
    <location>
        <begin position="24"/>
        <end position="105"/>
    </location>
</feature>
<dbReference type="Proteomes" id="UP000216411">
    <property type="component" value="Unassembled WGS sequence"/>
</dbReference>
<name>A0A371JC39_9FIRM</name>
<dbReference type="AlphaFoldDB" id="A0A371JC39"/>
<sequence length="207" mass="23555">MDKQTSTTKEVTAVTPTVGTVHETGKGKLVTDTLGPITQTIENDTQLQENNTENTKVAPVQPEEQLPGQKNIEDYPQYLPDSQAKEKEEFEEKEKPVPKEIPQNAPDTVIKPKLYKKGEPREAITHYIKCSAMFFEDAAAGRKNFELRINDRDYRVGDILHMTEHKDGHNTGRFIEQEIIYMLEEFNGLKEDYCILGTKSITGIEQE</sequence>
<protein>
    <submittedName>
        <fullName evidence="3">DUF3850 domain-containing protein</fullName>
    </submittedName>
</protein>
<gene>
    <name evidence="3" type="ORF">CG710_015370</name>
</gene>
<proteinExistence type="predicted"/>
<feature type="domain" description="DUF3850" evidence="2">
    <location>
        <begin position="125"/>
        <end position="197"/>
    </location>
</feature>
<evidence type="ECO:0000313" key="4">
    <source>
        <dbReference type="Proteomes" id="UP000216411"/>
    </source>
</evidence>
<organism evidence="3 4">
    <name type="scientific">Lachnotalea glycerini</name>
    <dbReference type="NCBI Taxonomy" id="1763509"/>
    <lineage>
        <taxon>Bacteria</taxon>
        <taxon>Bacillati</taxon>
        <taxon>Bacillota</taxon>
        <taxon>Clostridia</taxon>
        <taxon>Lachnospirales</taxon>
        <taxon>Lachnospiraceae</taxon>
        <taxon>Lachnotalea</taxon>
    </lineage>
</organism>
<evidence type="ECO:0000259" key="2">
    <source>
        <dbReference type="Pfam" id="PF12961"/>
    </source>
</evidence>
<evidence type="ECO:0000313" key="3">
    <source>
        <dbReference type="EMBL" id="RDY30330.1"/>
    </source>
</evidence>
<dbReference type="SUPFAM" id="SSF88697">
    <property type="entry name" value="PUA domain-like"/>
    <property type="match status" value="1"/>
</dbReference>
<dbReference type="Gene3D" id="2.30.130.30">
    <property type="entry name" value="Hypothetical protein"/>
    <property type="match status" value="1"/>
</dbReference>
<evidence type="ECO:0000256" key="1">
    <source>
        <dbReference type="SAM" id="MobiDB-lite"/>
    </source>
</evidence>
<dbReference type="Pfam" id="PF12961">
    <property type="entry name" value="DUF3850"/>
    <property type="match status" value="1"/>
</dbReference>
<dbReference type="InterPro" id="IPR039440">
    <property type="entry name" value="DUF3850"/>
</dbReference>
<dbReference type="OrthoDB" id="1700487at2"/>
<keyword evidence="4" id="KW-1185">Reference proteome</keyword>